<evidence type="ECO:0000256" key="1">
    <source>
        <dbReference type="ARBA" id="ARBA00004196"/>
    </source>
</evidence>
<gene>
    <name evidence="3" type="ORF">NDO55_09375</name>
</gene>
<dbReference type="GO" id="GO:0030313">
    <property type="term" value="C:cell envelope"/>
    <property type="evidence" value="ECO:0007669"/>
    <property type="project" value="UniProtKB-SubCell"/>
</dbReference>
<evidence type="ECO:0000259" key="2">
    <source>
        <dbReference type="Pfam" id="PF07940"/>
    </source>
</evidence>
<dbReference type="Pfam" id="PF07940">
    <property type="entry name" value="Hepar_II_III_C"/>
    <property type="match status" value="1"/>
</dbReference>
<dbReference type="Gene3D" id="2.70.98.70">
    <property type="match status" value="1"/>
</dbReference>
<dbReference type="GO" id="GO:0016829">
    <property type="term" value="F:lyase activity"/>
    <property type="evidence" value="ECO:0007669"/>
    <property type="project" value="InterPro"/>
</dbReference>
<evidence type="ECO:0000313" key="3">
    <source>
        <dbReference type="EMBL" id="MCM8558031.1"/>
    </source>
</evidence>
<dbReference type="AlphaFoldDB" id="A0A9X2EJN4"/>
<dbReference type="InterPro" id="IPR012480">
    <property type="entry name" value="Hepar_II_III_C"/>
</dbReference>
<dbReference type="RefSeq" id="WP_252114618.1">
    <property type="nucleotide sequence ID" value="NZ_JAMSHT010000001.1"/>
</dbReference>
<evidence type="ECO:0000313" key="4">
    <source>
        <dbReference type="Proteomes" id="UP001155128"/>
    </source>
</evidence>
<proteinExistence type="predicted"/>
<dbReference type="InterPro" id="IPR008929">
    <property type="entry name" value="Chondroitin_lyas"/>
</dbReference>
<sequence length="538" mass="57611">MSEGGEPRLKRWFGGKREPLRLTAIPRDHVVGDMLVGERLLGGRFLHGARQVALNQVDFNAAPGGDPLLERLHSFAWLRDLAAVAGREQAAPLGEAITGHWLAGDERRGQDVWNPVGWGERILYWTAYAPFILSSSDAAYRARLVNRLAAAARFLDKQADKAKPGLDRITAWAGLTVASLTLSGGVARVARAESGLLRALAQGQHEDGGLKSRAPYEQVELVDRLGLVRAAYFAARQSLPDPLEDGATSALSALHGVLMPDGGLASWQGGNPGNPARIAAIIEGCGMRARPLREARGWGYQRLSALGTIAQVDAARPPANPFSDTSFASTLAFELADGAQRLVMSCGGGAGSAGELDPGLANALRASAAHSTLILDNMNSTAMLDDGQPGKGVETVEFERGEDDGATRLTAGHDGYHRRAGLGHERRIALGNDGKEIRGEDRLVPVGRRLKRKTLPFDIRFHLAPDIEVTQTADGLGALLRSSAAPPWQFRTRGARLRVEPSLVVDAHGAPRETQQLVISDECGKEGAAVTWHFRRSS</sequence>
<accession>A0A9X2EJN4</accession>
<name>A0A9X2EJN4_9SPHN</name>
<dbReference type="EMBL" id="JAMSHT010000001">
    <property type="protein sequence ID" value="MCM8558031.1"/>
    <property type="molecule type" value="Genomic_DNA"/>
</dbReference>
<comment type="subcellular location">
    <subcellularLocation>
        <location evidence="1">Cell envelope</location>
    </subcellularLocation>
</comment>
<organism evidence="3 4">
    <name type="scientific">Sphingomicrobium sediminis</name>
    <dbReference type="NCBI Taxonomy" id="2950949"/>
    <lineage>
        <taxon>Bacteria</taxon>
        <taxon>Pseudomonadati</taxon>
        <taxon>Pseudomonadota</taxon>
        <taxon>Alphaproteobacteria</taxon>
        <taxon>Sphingomonadales</taxon>
        <taxon>Sphingomonadaceae</taxon>
        <taxon>Sphingomicrobium</taxon>
    </lineage>
</organism>
<keyword evidence="4" id="KW-1185">Reference proteome</keyword>
<dbReference type="Proteomes" id="UP001155128">
    <property type="component" value="Unassembled WGS sequence"/>
</dbReference>
<protein>
    <submittedName>
        <fullName evidence="3">Heparinase II/III family protein</fullName>
    </submittedName>
</protein>
<comment type="caution">
    <text evidence="3">The sequence shown here is derived from an EMBL/GenBank/DDBJ whole genome shotgun (WGS) entry which is preliminary data.</text>
</comment>
<reference evidence="3" key="1">
    <citation type="submission" date="2022-06" db="EMBL/GenBank/DDBJ databases">
        <title>Sphingomicrobium sedimins sp. nov., a marine bacterium isolated from tidal flat.</title>
        <authorList>
            <person name="Kim C.-H."/>
            <person name="Yoo Y."/>
            <person name="Kim J.-J."/>
        </authorList>
    </citation>
    <scope>NUCLEOTIDE SEQUENCE</scope>
    <source>
        <strain evidence="3">GRR-S6-50</strain>
    </source>
</reference>
<feature type="domain" description="Heparinase II/III-like C-terminal" evidence="2">
    <location>
        <begin position="288"/>
        <end position="532"/>
    </location>
</feature>
<dbReference type="Gene3D" id="1.50.10.100">
    <property type="entry name" value="Chondroitin AC/alginate lyase"/>
    <property type="match status" value="1"/>
</dbReference>